<dbReference type="RefSeq" id="WP_097012024.1">
    <property type="nucleotide sequence ID" value="NZ_LT907975.1"/>
</dbReference>
<evidence type="ECO:0000313" key="9">
    <source>
        <dbReference type="Proteomes" id="UP000219215"/>
    </source>
</evidence>
<feature type="transmembrane region" description="Helical" evidence="6">
    <location>
        <begin position="125"/>
        <end position="142"/>
    </location>
</feature>
<proteinExistence type="predicted"/>
<keyword evidence="9" id="KW-1185">Reference proteome</keyword>
<evidence type="ECO:0000256" key="6">
    <source>
        <dbReference type="SAM" id="Phobius"/>
    </source>
</evidence>
<dbReference type="InterPro" id="IPR037185">
    <property type="entry name" value="EmrE-like"/>
</dbReference>
<keyword evidence="3 6" id="KW-0812">Transmembrane</keyword>
<dbReference type="PANTHER" id="PTHR32322">
    <property type="entry name" value="INNER MEMBRANE TRANSPORTER"/>
    <property type="match status" value="1"/>
</dbReference>
<dbReference type="GO" id="GO:0005886">
    <property type="term" value="C:plasma membrane"/>
    <property type="evidence" value="ECO:0007669"/>
    <property type="project" value="UniProtKB-SubCell"/>
</dbReference>
<keyword evidence="2" id="KW-1003">Cell membrane</keyword>
<comment type="subcellular location">
    <subcellularLocation>
        <location evidence="1">Cell membrane</location>
        <topology evidence="1">Multi-pass membrane protein</topology>
    </subcellularLocation>
</comment>
<name>A0A2C8FAQ3_9BACT</name>
<feature type="transmembrane region" description="Helical" evidence="6">
    <location>
        <begin position="154"/>
        <end position="173"/>
    </location>
</feature>
<feature type="transmembrane region" description="Helical" evidence="6">
    <location>
        <begin position="275"/>
        <end position="292"/>
    </location>
</feature>
<dbReference type="SUPFAM" id="SSF103481">
    <property type="entry name" value="Multidrug resistance efflux transporter EmrE"/>
    <property type="match status" value="2"/>
</dbReference>
<protein>
    <recommendedName>
        <fullName evidence="7">EamA domain-containing protein</fullName>
    </recommendedName>
</protein>
<dbReference type="Pfam" id="PF00892">
    <property type="entry name" value="EamA"/>
    <property type="match status" value="2"/>
</dbReference>
<feature type="transmembrane region" description="Helical" evidence="6">
    <location>
        <begin position="69"/>
        <end position="88"/>
    </location>
</feature>
<feature type="domain" description="EamA" evidence="7">
    <location>
        <begin position="156"/>
        <end position="292"/>
    </location>
</feature>
<evidence type="ECO:0000259" key="7">
    <source>
        <dbReference type="Pfam" id="PF00892"/>
    </source>
</evidence>
<dbReference type="PANTHER" id="PTHR32322:SF18">
    <property type="entry name" value="S-ADENOSYLMETHIONINE_S-ADENOSYLHOMOCYSTEINE TRANSPORTER"/>
    <property type="match status" value="1"/>
</dbReference>
<feature type="transmembrane region" description="Helical" evidence="6">
    <location>
        <begin position="250"/>
        <end position="269"/>
    </location>
</feature>
<evidence type="ECO:0000256" key="4">
    <source>
        <dbReference type="ARBA" id="ARBA00022989"/>
    </source>
</evidence>
<dbReference type="InterPro" id="IPR050638">
    <property type="entry name" value="AA-Vitamin_Transporters"/>
</dbReference>
<evidence type="ECO:0000313" key="8">
    <source>
        <dbReference type="EMBL" id="SOB59108.1"/>
    </source>
</evidence>
<accession>A0A2C8FAQ3</accession>
<keyword evidence="4 6" id="KW-1133">Transmembrane helix</keyword>
<gene>
    <name evidence="8" type="ORF">DPRO_2203</name>
</gene>
<dbReference type="OrthoDB" id="5186724at2"/>
<feature type="transmembrane region" description="Helical" evidence="6">
    <location>
        <begin position="185"/>
        <end position="205"/>
    </location>
</feature>
<feature type="transmembrane region" description="Helical" evidence="6">
    <location>
        <begin position="217"/>
        <end position="238"/>
    </location>
</feature>
<organism evidence="8 9">
    <name type="scientific">Pseudodesulfovibrio profundus</name>
    <dbReference type="NCBI Taxonomy" id="57320"/>
    <lineage>
        <taxon>Bacteria</taxon>
        <taxon>Pseudomonadati</taxon>
        <taxon>Thermodesulfobacteriota</taxon>
        <taxon>Desulfovibrionia</taxon>
        <taxon>Desulfovibrionales</taxon>
        <taxon>Desulfovibrionaceae</taxon>
    </lineage>
</organism>
<dbReference type="EMBL" id="LT907975">
    <property type="protein sequence ID" value="SOB59108.1"/>
    <property type="molecule type" value="Genomic_DNA"/>
</dbReference>
<keyword evidence="5 6" id="KW-0472">Membrane</keyword>
<sequence length="294" mass="31334">MQKSLTYVYTLLIISMALWGGTWVAGRVLAQSLHPMAAAFLRFAVASFFLIIMSWRANGGMPRLARNQILPVAFLGATGVFAYSYFFFNGLQTIAAGRAALIVACIPVCISVLSAILYKERFGPVRIIGALTSLIGVSVVIADGNPVALLSGGVSRGDFMILGCVASWTAYSLGGRQVMKNVSPLTAVTWSSIIGAIMLLPPAISEGLGEQIMAARTIDWVCVFYLGAIATALAYFWYYQAISVIGASRAGIFINTVPIFAVIMGFIILGEPIHLSLITGGVMVCTGVYLTNRP</sequence>
<evidence type="ECO:0000256" key="1">
    <source>
        <dbReference type="ARBA" id="ARBA00004651"/>
    </source>
</evidence>
<feature type="transmembrane region" description="Helical" evidence="6">
    <location>
        <begin position="7"/>
        <end position="30"/>
    </location>
</feature>
<feature type="domain" description="EamA" evidence="7">
    <location>
        <begin position="9"/>
        <end position="141"/>
    </location>
</feature>
<evidence type="ECO:0000256" key="3">
    <source>
        <dbReference type="ARBA" id="ARBA00022692"/>
    </source>
</evidence>
<feature type="transmembrane region" description="Helical" evidence="6">
    <location>
        <begin position="94"/>
        <end position="118"/>
    </location>
</feature>
<dbReference type="AlphaFoldDB" id="A0A2C8FAQ3"/>
<dbReference type="KEGG" id="pprf:DPRO_2203"/>
<feature type="transmembrane region" description="Helical" evidence="6">
    <location>
        <begin position="36"/>
        <end position="57"/>
    </location>
</feature>
<reference evidence="9" key="1">
    <citation type="submission" date="2017-09" db="EMBL/GenBank/DDBJ databases">
        <authorList>
            <person name="Regsiter A."/>
            <person name="William W."/>
        </authorList>
    </citation>
    <scope>NUCLEOTIDE SEQUENCE [LARGE SCALE GENOMIC DNA]</scope>
    <source>
        <strain evidence="9">500-1</strain>
    </source>
</reference>
<evidence type="ECO:0000256" key="2">
    <source>
        <dbReference type="ARBA" id="ARBA00022475"/>
    </source>
</evidence>
<dbReference type="Proteomes" id="UP000219215">
    <property type="component" value="Chromosome DPRO"/>
</dbReference>
<evidence type="ECO:0000256" key="5">
    <source>
        <dbReference type="ARBA" id="ARBA00023136"/>
    </source>
</evidence>
<dbReference type="InterPro" id="IPR000620">
    <property type="entry name" value="EamA_dom"/>
</dbReference>